<proteinExistence type="predicted"/>
<feature type="region of interest" description="Disordered" evidence="1">
    <location>
        <begin position="1"/>
        <end position="20"/>
    </location>
</feature>
<protein>
    <submittedName>
        <fullName evidence="2">Uncharacterized protein</fullName>
    </submittedName>
</protein>
<reference evidence="3" key="1">
    <citation type="submission" date="2016-10" db="EMBL/GenBank/DDBJ databases">
        <authorList>
            <person name="Varghese N."/>
            <person name="Submissions S."/>
        </authorList>
    </citation>
    <scope>NUCLEOTIDE SEQUENCE [LARGE SCALE GENOMIC DNA]</scope>
    <source>
        <strain evidence="3">DSM 23413</strain>
    </source>
</reference>
<evidence type="ECO:0000313" key="2">
    <source>
        <dbReference type="EMBL" id="SEG23317.1"/>
    </source>
</evidence>
<dbReference type="AlphaFoldDB" id="A0A1H5YIE1"/>
<accession>A0A1H5YIE1</accession>
<feature type="compositionally biased region" description="Polar residues" evidence="1">
    <location>
        <begin position="58"/>
        <end position="73"/>
    </location>
</feature>
<gene>
    <name evidence="2" type="ORF">SAMN05421751_11832</name>
</gene>
<sequence>MFDPGSLRRPNPLPPDMLSPAERRAELCRLLAAGLVRLRMRENGQLTAEKGEFPLHNSLDQSGSAGPTNRRTA</sequence>
<keyword evidence="3" id="KW-1185">Reference proteome</keyword>
<organism evidence="2 3">
    <name type="scientific">Jhaorihella thermophila</name>
    <dbReference type="NCBI Taxonomy" id="488547"/>
    <lineage>
        <taxon>Bacteria</taxon>
        <taxon>Pseudomonadati</taxon>
        <taxon>Pseudomonadota</taxon>
        <taxon>Alphaproteobacteria</taxon>
        <taxon>Rhodobacterales</taxon>
        <taxon>Paracoccaceae</taxon>
        <taxon>Jhaorihella</taxon>
    </lineage>
</organism>
<dbReference type="EMBL" id="FNVD01000018">
    <property type="protein sequence ID" value="SEG23317.1"/>
    <property type="molecule type" value="Genomic_DNA"/>
</dbReference>
<evidence type="ECO:0000256" key="1">
    <source>
        <dbReference type="SAM" id="MobiDB-lite"/>
    </source>
</evidence>
<dbReference type="Proteomes" id="UP000236742">
    <property type="component" value="Unassembled WGS sequence"/>
</dbReference>
<name>A0A1H5YIE1_9RHOB</name>
<feature type="region of interest" description="Disordered" evidence="1">
    <location>
        <begin position="48"/>
        <end position="73"/>
    </location>
</feature>
<evidence type="ECO:0000313" key="3">
    <source>
        <dbReference type="Proteomes" id="UP000236742"/>
    </source>
</evidence>